<dbReference type="InterPro" id="IPR011990">
    <property type="entry name" value="TPR-like_helical_dom_sf"/>
</dbReference>
<proteinExistence type="inferred from homology"/>
<comment type="subcellular location">
    <subcellularLocation>
        <location evidence="1">Cell outer membrane</location>
    </subcellularLocation>
</comment>
<evidence type="ECO:0000256" key="3">
    <source>
        <dbReference type="ARBA" id="ARBA00022729"/>
    </source>
</evidence>
<organism evidence="8 9">
    <name type="scientific">Lacihabitans lacunae</name>
    <dbReference type="NCBI Taxonomy" id="1028214"/>
    <lineage>
        <taxon>Bacteria</taxon>
        <taxon>Pseudomonadati</taxon>
        <taxon>Bacteroidota</taxon>
        <taxon>Cytophagia</taxon>
        <taxon>Cytophagales</taxon>
        <taxon>Leadbetterellaceae</taxon>
        <taxon>Lacihabitans</taxon>
    </lineage>
</organism>
<dbReference type="EMBL" id="JBHRYQ010000001">
    <property type="protein sequence ID" value="MFC3811354.1"/>
    <property type="molecule type" value="Genomic_DNA"/>
</dbReference>
<sequence>MKKIQLLIITGVLFLASGCEKILEENPQSQIVPSFFKSSAGVLGGIAGVYNDIRNYWGTEGFTVEMQAGTDEFLQAASSGGGPLYTYNGINATNFGAAWGTAFTDINTLNGVLKYGQSLNEPEAVKKQYLAQAKFLRAFWYFYLVQTFGDVPLHTEFIEVASQAAKRDPVADVYKLIIQDLRDAAADLPEKPTAPFLGKAATKPVAQFFLAKALLTRGWLTNSQPDYAEAAKIANDIIVNKGTYGLDLWQDFGDAFVPANDYGKETMFVSDHTNDAKYGYYTVGGGASGGNAQNLSPWFTNWNYPAVSGLNSYLNSNGVLTNSGTAGMVRDSYYGRPYVRMRPNSFKWTSGQNSGKNYFLDQVFVNRANDSRFANSFYTTYISNTAITNSATSANNKRGITYTMQVGVDTAVYFPDFEVPGAPQFIGTRPFKGIVVPPSMWKSDIFPSLKKFMDPSRGSNFNDPSTRPAVITRFAEVYLIAAEAYMQAGDKAKAAELLNVVRQRAAYRKTNTSAQNAAAAEAMKITASDVTVDFILDERSRELFGEWMRWNDLVRTKSLVRRIQAWNPEAAANIKEFHVLRPIPQSQIDRTVEGPAFPQNPGY</sequence>
<dbReference type="Pfam" id="PF07980">
    <property type="entry name" value="SusD_RagB"/>
    <property type="match status" value="1"/>
</dbReference>
<evidence type="ECO:0000259" key="6">
    <source>
        <dbReference type="Pfam" id="PF07980"/>
    </source>
</evidence>
<evidence type="ECO:0000256" key="5">
    <source>
        <dbReference type="ARBA" id="ARBA00023237"/>
    </source>
</evidence>
<comment type="similarity">
    <text evidence="2">Belongs to the SusD family.</text>
</comment>
<accession>A0ABV7YXQ2</accession>
<evidence type="ECO:0000313" key="8">
    <source>
        <dbReference type="EMBL" id="MFC3811354.1"/>
    </source>
</evidence>
<keyword evidence="3" id="KW-0732">Signal</keyword>
<feature type="domain" description="SusD-like N-terminal" evidence="7">
    <location>
        <begin position="23"/>
        <end position="208"/>
    </location>
</feature>
<evidence type="ECO:0000256" key="1">
    <source>
        <dbReference type="ARBA" id="ARBA00004442"/>
    </source>
</evidence>
<reference evidence="9" key="1">
    <citation type="journal article" date="2019" name="Int. J. Syst. Evol. Microbiol.">
        <title>The Global Catalogue of Microorganisms (GCM) 10K type strain sequencing project: providing services to taxonomists for standard genome sequencing and annotation.</title>
        <authorList>
            <consortium name="The Broad Institute Genomics Platform"/>
            <consortium name="The Broad Institute Genome Sequencing Center for Infectious Disease"/>
            <person name="Wu L."/>
            <person name="Ma J."/>
        </authorList>
    </citation>
    <scope>NUCLEOTIDE SEQUENCE [LARGE SCALE GENOMIC DNA]</scope>
    <source>
        <strain evidence="9">CECT 7956</strain>
    </source>
</reference>
<dbReference type="InterPro" id="IPR012944">
    <property type="entry name" value="SusD_RagB_dom"/>
</dbReference>
<evidence type="ECO:0000259" key="7">
    <source>
        <dbReference type="Pfam" id="PF14322"/>
    </source>
</evidence>
<dbReference type="Pfam" id="PF14322">
    <property type="entry name" value="SusD-like_3"/>
    <property type="match status" value="1"/>
</dbReference>
<keyword evidence="9" id="KW-1185">Reference proteome</keyword>
<evidence type="ECO:0000256" key="4">
    <source>
        <dbReference type="ARBA" id="ARBA00023136"/>
    </source>
</evidence>
<dbReference type="InterPro" id="IPR033985">
    <property type="entry name" value="SusD-like_N"/>
</dbReference>
<evidence type="ECO:0000256" key="2">
    <source>
        <dbReference type="ARBA" id="ARBA00006275"/>
    </source>
</evidence>
<dbReference type="Gene3D" id="1.25.40.390">
    <property type="match status" value="1"/>
</dbReference>
<gene>
    <name evidence="8" type="ORF">ACFOOI_11880</name>
</gene>
<keyword evidence="4" id="KW-0472">Membrane</keyword>
<comment type="caution">
    <text evidence="8">The sequence shown here is derived from an EMBL/GenBank/DDBJ whole genome shotgun (WGS) entry which is preliminary data.</text>
</comment>
<dbReference type="PROSITE" id="PS51257">
    <property type="entry name" value="PROKAR_LIPOPROTEIN"/>
    <property type="match status" value="1"/>
</dbReference>
<evidence type="ECO:0000313" key="9">
    <source>
        <dbReference type="Proteomes" id="UP001595616"/>
    </source>
</evidence>
<dbReference type="Proteomes" id="UP001595616">
    <property type="component" value="Unassembled WGS sequence"/>
</dbReference>
<feature type="domain" description="RagB/SusD" evidence="6">
    <location>
        <begin position="438"/>
        <end position="603"/>
    </location>
</feature>
<keyword evidence="5" id="KW-0998">Cell outer membrane</keyword>
<dbReference type="RefSeq" id="WP_379838195.1">
    <property type="nucleotide sequence ID" value="NZ_JBHRYQ010000001.1"/>
</dbReference>
<protein>
    <submittedName>
        <fullName evidence="8">RagB/SusD family nutrient uptake outer membrane protein</fullName>
    </submittedName>
</protein>
<dbReference type="SUPFAM" id="SSF48452">
    <property type="entry name" value="TPR-like"/>
    <property type="match status" value="1"/>
</dbReference>
<name>A0ABV7YXQ2_9BACT</name>